<feature type="coiled-coil region" evidence="2">
    <location>
        <begin position="1121"/>
        <end position="1148"/>
    </location>
</feature>
<protein>
    <submittedName>
        <fullName evidence="4">WD domain, G-beta repeat</fullName>
    </submittedName>
</protein>
<evidence type="ECO:0000313" key="4">
    <source>
        <dbReference type="EMBL" id="KAG9396578.1"/>
    </source>
</evidence>
<dbReference type="InterPro" id="IPR052993">
    <property type="entry name" value="CFA-57"/>
</dbReference>
<comment type="caution">
    <text evidence="4">The sequence shown here is derived from an EMBL/GenBank/DDBJ whole genome shotgun (WGS) entry which is preliminary data.</text>
</comment>
<feature type="region of interest" description="Disordered" evidence="3">
    <location>
        <begin position="447"/>
        <end position="471"/>
    </location>
</feature>
<dbReference type="Pfam" id="PF00400">
    <property type="entry name" value="WD40"/>
    <property type="match status" value="1"/>
</dbReference>
<dbReference type="PANTHER" id="PTHR32215:SF0">
    <property type="entry name" value="CILIA- AND FLAGELLA-ASSOCIATED PROTEIN 57"/>
    <property type="match status" value="1"/>
</dbReference>
<feature type="region of interest" description="Disordered" evidence="3">
    <location>
        <begin position="1293"/>
        <end position="1328"/>
    </location>
</feature>
<feature type="compositionally biased region" description="Polar residues" evidence="3">
    <location>
        <begin position="1293"/>
        <end position="1321"/>
    </location>
</feature>
<dbReference type="Proteomes" id="UP000717585">
    <property type="component" value="Unassembled WGS sequence"/>
</dbReference>
<keyword evidence="5" id="KW-1185">Reference proteome</keyword>
<dbReference type="PANTHER" id="PTHR32215">
    <property type="entry name" value="CILIA- AND FLAGELLA-ASSOCIATED PROTEIN 57"/>
    <property type="match status" value="1"/>
</dbReference>
<dbReference type="InterPro" id="IPR036322">
    <property type="entry name" value="WD40_repeat_dom_sf"/>
</dbReference>
<organism evidence="4 5">
    <name type="scientific">Carpediemonas membranifera</name>
    <dbReference type="NCBI Taxonomy" id="201153"/>
    <lineage>
        <taxon>Eukaryota</taxon>
        <taxon>Metamonada</taxon>
        <taxon>Carpediemonas-like organisms</taxon>
        <taxon>Carpediemonas</taxon>
    </lineage>
</organism>
<keyword evidence="2" id="KW-0175">Coiled coil</keyword>
<reference evidence="4" key="1">
    <citation type="submission" date="2021-05" db="EMBL/GenBank/DDBJ databases">
        <title>A free-living protist that lacks canonical eukaryotic 1 DNA replication and segregation systems.</title>
        <authorList>
            <person name="Salas-Leiva D.E."/>
            <person name="Tromer E.C."/>
            <person name="Curtis B.A."/>
            <person name="Jerlstrom-Hultqvist J."/>
            <person name="Kolisko M."/>
            <person name="Yi Z."/>
            <person name="Salas-Leiva J.S."/>
            <person name="Gallot-Lavallee L."/>
            <person name="Kops G.J.P.L."/>
            <person name="Archibald J.M."/>
            <person name="Simpson A.G.B."/>
            <person name="Roger A.J."/>
        </authorList>
    </citation>
    <scope>NUCLEOTIDE SEQUENCE</scope>
    <source>
        <strain evidence="4">BICM</strain>
    </source>
</reference>
<evidence type="ECO:0000256" key="2">
    <source>
        <dbReference type="SAM" id="Coils"/>
    </source>
</evidence>
<feature type="coiled-coil region" evidence="2">
    <location>
        <begin position="832"/>
        <end position="881"/>
    </location>
</feature>
<dbReference type="SUPFAM" id="SSF50978">
    <property type="entry name" value="WD40 repeat-like"/>
    <property type="match status" value="2"/>
</dbReference>
<feature type="coiled-coil region" evidence="2">
    <location>
        <begin position="1217"/>
        <end position="1283"/>
    </location>
</feature>
<feature type="coiled-coil region" evidence="2">
    <location>
        <begin position="941"/>
        <end position="997"/>
    </location>
</feature>
<proteinExistence type="predicted"/>
<name>A0A8J6E3Z5_9EUKA</name>
<dbReference type="PROSITE" id="PS50082">
    <property type="entry name" value="WD_REPEATS_2"/>
    <property type="match status" value="1"/>
</dbReference>
<evidence type="ECO:0000256" key="3">
    <source>
        <dbReference type="SAM" id="MobiDB-lite"/>
    </source>
</evidence>
<dbReference type="InterPro" id="IPR001680">
    <property type="entry name" value="WD40_rpt"/>
</dbReference>
<evidence type="ECO:0000313" key="5">
    <source>
        <dbReference type="Proteomes" id="UP000717585"/>
    </source>
</evidence>
<sequence>MASAEPVWAYGLYPGVNHCIGWIDDDTVVYLCGHNIIKLNLATHTHSFIPVAENVRAVLAFAISQNRRFIGLAERVHDSMACQISVYSLAQMQRVSSSAVKDTSSREIVRLTFAQDPKHLSIQYGGPDYVTVLYHWERAHVVATVNIQQEILDTTANPYDMAQMVSVGPQFLKMWRLSEYQYRGFNPINIKRITDTYVATLWMSPDSLLVSTEQGDLLLIDRGSLDGFMPAAALFGTQLIPRLVADDFGSPMIVDERPMECSYAKFLVPHGSGFIAASADGRVAVFHLITNPLDLETHSRRLLALEPDPVDHKYMAAMGKRRSAATPVMPGGLVIPSSTERRKSIISNGNMRESSELQEELKYMPFAKTFEFYIDAGVTITGMSLSPGDETLAIATTHGLYQFDFADLNDMTTELEKWRKAHAEVGRVTTVGQTTIDLHGGLDAVSEDATVASTSTPSEDETESEGTGDPAEIVDSLRRTRNSALIVAGAAGTTWFNPVKPVFVQPEQGYTCIDAAVTLPYMLLVSRGVIRVVNYITLEEVSVAILPLDITGAAIHPSGLHVVICCTDGSRVMHVCPEGLVECAMWEPRNCRAVSFDSTGGLVALAGTGHIFVYEFLTSKRVSTLAGHTGVVSTVEFNNDGTLRSASLDGAAFLWDISTGIRAVDSVLRMVQFTGIVGPVDDVIVASAADGMLREIAGNVVSHEIASGAHTITKLALLPGPPSRLVASAGRGAVCMYSLPLRSSVHTEVHLHSLAITGMKLINGTHLLTASEDGTVYLTALRPDITKPAPPPLTAVWDVALVPAESMFRQRRLMKELVASLDDTQEQGEFRVRALKQTLADTKSRLEAELESTQLKAVDDIHQLRAEMAETEDRLGRAVDLSRDSLAKSIAEIEMSADQRVKEAVDKYDRVRIQLADEKCKFDEKLAQINEKHQLLVAKMIREHEAEIARHKHAYEHLDEDCQLITKDYEIQIDQQVEEYEKEIRDLNETGASALETEKKRNAHLKGQALLLRKRFQTLSKEIGKRDLTIGDLKKELASFQLSDNETRQAMQRLQDELRERDAMIGEKERRIFELKRQNKELDKFKYVLDYKIREMRQELEPRDMLISDMRDQIAAMDTELEDDHREKQRMERHMKDLTMRAKSSQAELVHVREKLQSTETRHLNMAIAVHNIVHDLAVKEWPEAVRMLYRTYCANEEAVAGTPNVESLATARETLHDEMTRQREHLERSISSMKRSMVSQSNISSREQSMRLQENVELIGEINELRQENRLLANRVTQLQSIVLEYKRTKSTGTPSLLSSALGRSSTDVKPRSASSTKGSRAQAKGQLRGAVLPVPTPVQARVKSVTPISENASRPPLDSSSPGMVMTSANVRGVDLLRSKAQSSLGFTRKTDLGATTPTLR</sequence>
<gene>
    <name evidence="4" type="ORF">J8273_1586</name>
</gene>
<dbReference type="OrthoDB" id="10251741at2759"/>
<dbReference type="PROSITE" id="PS50294">
    <property type="entry name" value="WD_REPEATS_REGION"/>
    <property type="match status" value="1"/>
</dbReference>
<evidence type="ECO:0000256" key="1">
    <source>
        <dbReference type="PROSITE-ProRule" id="PRU00221"/>
    </source>
</evidence>
<keyword evidence="1" id="KW-0853">WD repeat</keyword>
<dbReference type="SMART" id="SM00320">
    <property type="entry name" value="WD40"/>
    <property type="match status" value="4"/>
</dbReference>
<dbReference type="EMBL" id="JAHDYR010000005">
    <property type="protein sequence ID" value="KAG9396578.1"/>
    <property type="molecule type" value="Genomic_DNA"/>
</dbReference>
<feature type="repeat" description="WD" evidence="1">
    <location>
        <begin position="625"/>
        <end position="665"/>
    </location>
</feature>
<dbReference type="Gene3D" id="2.130.10.10">
    <property type="entry name" value="YVTN repeat-like/Quinoprotein amine dehydrogenase"/>
    <property type="match status" value="2"/>
</dbReference>
<accession>A0A8J6E3Z5</accession>
<dbReference type="InterPro" id="IPR015943">
    <property type="entry name" value="WD40/YVTN_repeat-like_dom_sf"/>
</dbReference>